<dbReference type="SMART" id="SM00369">
    <property type="entry name" value="LRR_TYP"/>
    <property type="match status" value="4"/>
</dbReference>
<dbReference type="InterPro" id="IPR003591">
    <property type="entry name" value="Leu-rich_rpt_typical-subtyp"/>
</dbReference>
<dbReference type="InterPro" id="IPR032675">
    <property type="entry name" value="LRR_dom_sf"/>
</dbReference>
<proteinExistence type="inferred from homology"/>
<organism evidence="8 9">
    <name type="scientific">Cymbomonas tetramitiformis</name>
    <dbReference type="NCBI Taxonomy" id="36881"/>
    <lineage>
        <taxon>Eukaryota</taxon>
        <taxon>Viridiplantae</taxon>
        <taxon>Chlorophyta</taxon>
        <taxon>Pyramimonadophyceae</taxon>
        <taxon>Pyramimonadales</taxon>
        <taxon>Pyramimonadaceae</taxon>
        <taxon>Cymbomonas</taxon>
    </lineage>
</organism>
<evidence type="ECO:0000256" key="6">
    <source>
        <dbReference type="SAM" id="Coils"/>
    </source>
</evidence>
<sequence length="841" mass="93685">MDPHPLHLVSGAEGRDATSAAPNTPPCINAFVSYRRENYQLATTIISYIESHPQQAVKCFLDLEGTMCGHHFLPALMKQILTSSVFIPIVTLEAIEKLAGLQEPQQLDVTLVEYLIALSGRGEDGSKPGLIVCPIVIGADCRDHNGLRAYSNLFASERYRELKHRLLDQVATRCVTAARDALAQAGYGEVHICELTVREVWDQLIQSMDCFVLSCAHQDAKAQFQSTAFFNRIGGACIRGHSRSEGSSGVPVHHHEDGQAVNTRVLQDALSQETEWHELRLEAQMQLDAMPHECTSLRLTGSAQHANNLLGLPGVLNDLASKIQRLDVSFNGWGALPEWMGQLTALQHLHVADNVLRALPDWMGQLTALQHLHVADNVLRALPEWMGQLTALQHLDVAYNHLGALPESMGQLTALQHLAVGSNGLRALPESFGRLFHLQTLYCGNNPDLCVPPKDVRADGAQAAVRYMAYLSTDQGAPCHDTRLPDVEKSVRIMLIGQGSVGKTSMQCALRSPPHHRAVAIEIDDRTDGISIEEWRPKEGFVGHIWDFAGQEEYYSTHMFFLSARAIYIMVWKLGGILGAGGKDEEMIYFWLESLHLHAPGSTVMLVGTHLEDPDLPLTEEQVQQQTCAVQRLAQQQLQNHDKRLENQKSRLASQIRDFCIDARIPRGSNDGQDVSLHELKHVLSQRLHLNGRYEQCMAMVDERLRLEEQKGLRLMDKNLDGSPMCVDCITGAGKLKLKDTLICQAEKLPHFGMQVPRSFVGLRDKMWELKKDKCTLLSPEQYVMYAAEAGIPEGQKLEDATRFWHSQGWVLRFMNTASVELNGAVFTDPEYAPPAIQLML</sequence>
<keyword evidence="9" id="KW-1185">Reference proteome</keyword>
<dbReference type="SUPFAM" id="SSF52200">
    <property type="entry name" value="Toll/Interleukin receptor TIR domain"/>
    <property type="match status" value="1"/>
</dbReference>
<dbReference type="InterPro" id="IPR020859">
    <property type="entry name" value="ROC"/>
</dbReference>
<dbReference type="Pfam" id="PF13855">
    <property type="entry name" value="LRR_8"/>
    <property type="match status" value="1"/>
</dbReference>
<dbReference type="InterPro" id="IPR001611">
    <property type="entry name" value="Leu-rich_rpt"/>
</dbReference>
<dbReference type="Gene3D" id="3.30.70.1390">
    <property type="entry name" value="ROC domain from the Parkinson's disease-associated leucine-rich repeat kinase 2"/>
    <property type="match status" value="1"/>
</dbReference>
<keyword evidence="4" id="KW-0547">Nucleotide-binding</keyword>
<comment type="similarity">
    <text evidence="5">Belongs to the SHOC2 family.</text>
</comment>
<evidence type="ECO:0000259" key="7">
    <source>
        <dbReference type="PROSITE" id="PS51424"/>
    </source>
</evidence>
<dbReference type="InterPro" id="IPR036388">
    <property type="entry name" value="WH-like_DNA-bd_sf"/>
</dbReference>
<name>A0AAE0BTD6_9CHLO</name>
<evidence type="ECO:0000256" key="3">
    <source>
        <dbReference type="ARBA" id="ARBA00022737"/>
    </source>
</evidence>
<evidence type="ECO:0000256" key="2">
    <source>
        <dbReference type="ARBA" id="ARBA00022614"/>
    </source>
</evidence>
<dbReference type="GO" id="GO:0000166">
    <property type="term" value="F:nucleotide binding"/>
    <property type="evidence" value="ECO:0007669"/>
    <property type="project" value="UniProtKB-KW"/>
</dbReference>
<dbReference type="Gene3D" id="1.10.10.10">
    <property type="entry name" value="Winged helix-like DNA-binding domain superfamily/Winged helix DNA-binding domain"/>
    <property type="match status" value="1"/>
</dbReference>
<comment type="subcellular location">
    <subcellularLocation>
        <location evidence="1">Cytoplasm</location>
        <location evidence="1">Cytoskeleton</location>
        <location evidence="1">Cilium axoneme</location>
    </subcellularLocation>
</comment>
<dbReference type="Proteomes" id="UP001190700">
    <property type="component" value="Unassembled WGS sequence"/>
</dbReference>
<dbReference type="SMART" id="SM00364">
    <property type="entry name" value="LRR_BAC"/>
    <property type="match status" value="5"/>
</dbReference>
<feature type="domain" description="Roc" evidence="7">
    <location>
        <begin position="484"/>
        <end position="687"/>
    </location>
</feature>
<reference evidence="8 9" key="1">
    <citation type="journal article" date="2015" name="Genome Biol. Evol.">
        <title>Comparative Genomics of a Bacterivorous Green Alga Reveals Evolutionary Causalities and Consequences of Phago-Mixotrophic Mode of Nutrition.</title>
        <authorList>
            <person name="Burns J.A."/>
            <person name="Paasch A."/>
            <person name="Narechania A."/>
            <person name="Kim E."/>
        </authorList>
    </citation>
    <scope>NUCLEOTIDE SEQUENCE [LARGE SCALE GENOMIC DNA]</scope>
    <source>
        <strain evidence="8 9">PLY_AMNH</strain>
    </source>
</reference>
<keyword evidence="6" id="KW-0175">Coiled coil</keyword>
<accession>A0AAE0BTD6</accession>
<dbReference type="InterPro" id="IPR027417">
    <property type="entry name" value="P-loop_NTPase"/>
</dbReference>
<dbReference type="SUPFAM" id="SSF52540">
    <property type="entry name" value="P-loop containing nucleoside triphosphate hydrolases"/>
    <property type="match status" value="1"/>
</dbReference>
<evidence type="ECO:0000313" key="9">
    <source>
        <dbReference type="Proteomes" id="UP001190700"/>
    </source>
</evidence>
<keyword evidence="3" id="KW-0677">Repeat</keyword>
<dbReference type="Gene3D" id="3.40.50.10140">
    <property type="entry name" value="Toll/interleukin-1 receptor homology (TIR) domain"/>
    <property type="match status" value="1"/>
</dbReference>
<evidence type="ECO:0000256" key="4">
    <source>
        <dbReference type="ARBA" id="ARBA00022741"/>
    </source>
</evidence>
<dbReference type="InterPro" id="IPR035897">
    <property type="entry name" value="Toll_tir_struct_dom_sf"/>
</dbReference>
<dbReference type="GO" id="GO:0005930">
    <property type="term" value="C:axoneme"/>
    <property type="evidence" value="ECO:0007669"/>
    <property type="project" value="UniProtKB-SubCell"/>
</dbReference>
<gene>
    <name evidence="8" type="ORF">CYMTET_48709</name>
</gene>
<comment type="caution">
    <text evidence="8">The sequence shown here is derived from an EMBL/GenBank/DDBJ whole genome shotgun (WGS) entry which is preliminary data.</text>
</comment>
<dbReference type="EMBL" id="LGRX02033375">
    <property type="protein sequence ID" value="KAK3241535.1"/>
    <property type="molecule type" value="Genomic_DNA"/>
</dbReference>
<protein>
    <recommendedName>
        <fullName evidence="7">Roc domain-containing protein</fullName>
    </recommendedName>
</protein>
<keyword evidence="2" id="KW-0433">Leucine-rich repeat</keyword>
<evidence type="ECO:0000256" key="5">
    <source>
        <dbReference type="ARBA" id="ARBA00023786"/>
    </source>
</evidence>
<dbReference type="Gene3D" id="3.80.10.10">
    <property type="entry name" value="Ribonuclease Inhibitor"/>
    <property type="match status" value="1"/>
</dbReference>
<dbReference type="SUPFAM" id="SSF52058">
    <property type="entry name" value="L domain-like"/>
    <property type="match status" value="1"/>
</dbReference>
<feature type="coiled-coil region" evidence="6">
    <location>
        <begin position="631"/>
        <end position="658"/>
    </location>
</feature>
<dbReference type="Gene3D" id="3.40.50.300">
    <property type="entry name" value="P-loop containing nucleotide triphosphate hydrolases"/>
    <property type="match status" value="1"/>
</dbReference>
<dbReference type="AlphaFoldDB" id="A0AAE0BTD6"/>
<dbReference type="PROSITE" id="PS51424">
    <property type="entry name" value="ROC"/>
    <property type="match status" value="1"/>
</dbReference>
<dbReference type="PANTHER" id="PTHR48051">
    <property type="match status" value="1"/>
</dbReference>
<dbReference type="Pfam" id="PF08477">
    <property type="entry name" value="Roc"/>
    <property type="match status" value="1"/>
</dbReference>
<evidence type="ECO:0000313" key="8">
    <source>
        <dbReference type="EMBL" id="KAK3241535.1"/>
    </source>
</evidence>
<evidence type="ECO:0000256" key="1">
    <source>
        <dbReference type="ARBA" id="ARBA00004430"/>
    </source>
</evidence>
<dbReference type="InterPro" id="IPR050216">
    <property type="entry name" value="LRR_domain-containing"/>
</dbReference>
<dbReference type="PANTHER" id="PTHR48051:SF54">
    <property type="entry name" value="LEUCINE-RICH REPEAT-CONTAINING PROTEIN"/>
    <property type="match status" value="1"/>
</dbReference>